<feature type="chain" id="PRO_5012421271" description="Outer membrane protein, YaiO family" evidence="1">
    <location>
        <begin position="21"/>
        <end position="436"/>
    </location>
</feature>
<accession>A0A238VE51</accession>
<dbReference type="EMBL" id="FZNT01000001">
    <property type="protein sequence ID" value="SNR32317.1"/>
    <property type="molecule type" value="Genomic_DNA"/>
</dbReference>
<dbReference type="OrthoDB" id="819143at2"/>
<dbReference type="AlphaFoldDB" id="A0A238VE51"/>
<name>A0A238VE51_9FLAO</name>
<keyword evidence="3" id="KW-1185">Reference proteome</keyword>
<evidence type="ECO:0000256" key="1">
    <source>
        <dbReference type="SAM" id="SignalP"/>
    </source>
</evidence>
<proteinExistence type="predicted"/>
<organism evidence="2 3">
    <name type="scientific">Lutibacter agarilyticus</name>
    <dbReference type="NCBI Taxonomy" id="1109740"/>
    <lineage>
        <taxon>Bacteria</taxon>
        <taxon>Pseudomonadati</taxon>
        <taxon>Bacteroidota</taxon>
        <taxon>Flavobacteriia</taxon>
        <taxon>Flavobacteriales</taxon>
        <taxon>Flavobacteriaceae</taxon>
        <taxon>Lutibacter</taxon>
    </lineage>
</organism>
<protein>
    <recommendedName>
        <fullName evidence="4">Outer membrane protein, YaiO family</fullName>
    </recommendedName>
</protein>
<gene>
    <name evidence="2" type="ORF">SAMN06265371_101258</name>
</gene>
<reference evidence="2 3" key="1">
    <citation type="submission" date="2017-06" db="EMBL/GenBank/DDBJ databases">
        <authorList>
            <person name="Kim H.J."/>
            <person name="Triplett B.A."/>
        </authorList>
    </citation>
    <scope>NUCLEOTIDE SEQUENCE [LARGE SCALE GENOMIC DNA]</scope>
    <source>
        <strain evidence="2 3">DSM 29150</strain>
    </source>
</reference>
<sequence>MGKKAGLILVLLLIIASVKSQETKDSYKTIDSLTYDLFVKKDWKTLLTEGKNYKKKGTDFYYLKVRMGIANFKTGRYLLAVKLLEEAYNLNKFDVVVQDYLYWAYRYSGLFLESDVFYKKMDVSLQKKIGLELKFISAVDVGVVATSNSNYNEMLTNNNNNETTNYRYFLDNHQIITVGLNHRFSNNTNFYHRLTIMPRKLVYQENNLGETTNVFYKGTETRYYANATFALGKRWYLDAYAVLLFGNFDDLTSGITTGNSLKFTDKVNYSDVVFGGVISKSSTYFRNSINVSYSNLNGLNQLQTGYSISLYPLANTLIVPFGSFQYVSESLDSYSDNRMVYSGGVAINTKKISLTGFATVGEIQNYISNNGSVVYNQLAKTESEFGAIVQVYLNKFELKLGYSLMNMKDYSVSDLDELNSFQYKQQNLILGVTWRQ</sequence>
<evidence type="ECO:0000313" key="2">
    <source>
        <dbReference type="EMBL" id="SNR32317.1"/>
    </source>
</evidence>
<keyword evidence="1" id="KW-0732">Signal</keyword>
<feature type="signal peptide" evidence="1">
    <location>
        <begin position="1"/>
        <end position="20"/>
    </location>
</feature>
<dbReference type="RefSeq" id="WP_089379922.1">
    <property type="nucleotide sequence ID" value="NZ_FZNT01000001.1"/>
</dbReference>
<evidence type="ECO:0008006" key="4">
    <source>
        <dbReference type="Google" id="ProtNLM"/>
    </source>
</evidence>
<dbReference type="Proteomes" id="UP000198384">
    <property type="component" value="Unassembled WGS sequence"/>
</dbReference>
<evidence type="ECO:0000313" key="3">
    <source>
        <dbReference type="Proteomes" id="UP000198384"/>
    </source>
</evidence>